<evidence type="ECO:0000313" key="2">
    <source>
        <dbReference type="Proteomes" id="UP000315439"/>
    </source>
</evidence>
<accession>A0A545UDK3</accession>
<dbReference type="PANTHER" id="PTHR47017">
    <property type="entry name" value="ACYL-COA"/>
    <property type="match status" value="1"/>
</dbReference>
<dbReference type="EMBL" id="VIKS01000007">
    <property type="protein sequence ID" value="TQV87538.1"/>
    <property type="molecule type" value="Genomic_DNA"/>
</dbReference>
<evidence type="ECO:0000313" key="1">
    <source>
        <dbReference type="EMBL" id="TQV87538.1"/>
    </source>
</evidence>
<organism evidence="1 2">
    <name type="scientific">Aliikangiella coralliicola</name>
    <dbReference type="NCBI Taxonomy" id="2592383"/>
    <lineage>
        <taxon>Bacteria</taxon>
        <taxon>Pseudomonadati</taxon>
        <taxon>Pseudomonadota</taxon>
        <taxon>Gammaproteobacteria</taxon>
        <taxon>Oceanospirillales</taxon>
        <taxon>Pleioneaceae</taxon>
        <taxon>Aliikangiella</taxon>
    </lineage>
</organism>
<dbReference type="Pfam" id="PF04339">
    <property type="entry name" value="FemAB_like"/>
    <property type="match status" value="1"/>
</dbReference>
<dbReference type="RefSeq" id="WP_142893715.1">
    <property type="nucleotide sequence ID" value="NZ_ML660164.1"/>
</dbReference>
<keyword evidence="2" id="KW-1185">Reference proteome</keyword>
<reference evidence="1 2" key="1">
    <citation type="submission" date="2019-07" db="EMBL/GenBank/DDBJ databases">
        <title>Draft genome for Aliikangiella sp. M105.</title>
        <authorList>
            <person name="Wang G."/>
        </authorList>
    </citation>
    <scope>NUCLEOTIDE SEQUENCE [LARGE SCALE GENOMIC DNA]</scope>
    <source>
        <strain evidence="1 2">M105</strain>
    </source>
</reference>
<dbReference type="PANTHER" id="PTHR47017:SF1">
    <property type="entry name" value="ACYL-COA"/>
    <property type="match status" value="1"/>
</dbReference>
<sequence length="382" mass="45312">MSQQFEVQFVRSIAEIPKQQWNRVVNTDYPFIQYEFLEALELSGATTGDTGWQPFHLTLVRDAELVALMPLYLKNHSYGEYVFDFQWANAYHQSGLEYYPKLVSSIPFTPVSGQRIYFDSSINQETLYPIILKALKQLCTTNQVQSWHLLFPQQEESHRLKALSVCQRTGVQYHWMNKQYLNFDEFLGRCNKKHRNNMKRERRRVLQQNVEVELYEGPQITDEMWRSFYYFYQLTYAKRSGHDGYLNQAFFETIGKVMPEKIVMSVARFQNEMVAASLFFRDKQSLYGRYWGCRAEFDCLHFELCYYQGIDYCINHRLSLFDAGAQGEHKIQRGFQPVKTYSNHFISHPLFSDAIKKFTSEELTHVNELIEQLTERLPYKST</sequence>
<gene>
    <name evidence="1" type="ORF">FLL46_11735</name>
</gene>
<dbReference type="AlphaFoldDB" id="A0A545UDK3"/>
<dbReference type="InterPro" id="IPR007434">
    <property type="entry name" value="FemAB-like"/>
</dbReference>
<keyword evidence="1" id="KW-0808">Transferase</keyword>
<name>A0A545UDK3_9GAMM</name>
<dbReference type="Proteomes" id="UP000315439">
    <property type="component" value="Unassembled WGS sequence"/>
</dbReference>
<proteinExistence type="predicted"/>
<comment type="caution">
    <text evidence="1">The sequence shown here is derived from an EMBL/GenBank/DDBJ whole genome shotgun (WGS) entry which is preliminary data.</text>
</comment>
<dbReference type="SUPFAM" id="SSF55729">
    <property type="entry name" value="Acyl-CoA N-acyltransferases (Nat)"/>
    <property type="match status" value="1"/>
</dbReference>
<dbReference type="OrthoDB" id="9776898at2"/>
<dbReference type="InterPro" id="IPR016181">
    <property type="entry name" value="Acyl_CoA_acyltransferase"/>
</dbReference>
<dbReference type="GO" id="GO:0016740">
    <property type="term" value="F:transferase activity"/>
    <property type="evidence" value="ECO:0007669"/>
    <property type="project" value="UniProtKB-KW"/>
</dbReference>
<protein>
    <submittedName>
        <fullName evidence="1">N-acetyltransferase</fullName>
    </submittedName>
</protein>
<dbReference type="Gene3D" id="3.40.630.30">
    <property type="match status" value="1"/>
</dbReference>